<dbReference type="AlphaFoldDB" id="A0A3P1S3C6"/>
<organism evidence="1 2">
    <name type="scientific">Streptococcus sanguinis</name>
    <dbReference type="NCBI Taxonomy" id="1305"/>
    <lineage>
        <taxon>Bacteria</taxon>
        <taxon>Bacillati</taxon>
        <taxon>Bacillota</taxon>
        <taxon>Bacilli</taxon>
        <taxon>Lactobacillales</taxon>
        <taxon>Streptococcaceae</taxon>
        <taxon>Streptococcus</taxon>
    </lineage>
</organism>
<dbReference type="EMBL" id="RQZI01000007">
    <property type="protein sequence ID" value="RRC91759.1"/>
    <property type="molecule type" value="Genomic_DNA"/>
</dbReference>
<proteinExistence type="predicted"/>
<evidence type="ECO:0000313" key="1">
    <source>
        <dbReference type="EMBL" id="RRC91759.1"/>
    </source>
</evidence>
<gene>
    <name evidence="1" type="ORF">EII39_07155</name>
</gene>
<name>A0A3P1S3C6_STRSA</name>
<comment type="caution">
    <text evidence="1">The sequence shown here is derived from an EMBL/GenBank/DDBJ whole genome shotgun (WGS) entry which is preliminary data.</text>
</comment>
<dbReference type="RefSeq" id="WP_124765420.1">
    <property type="nucleotide sequence ID" value="NZ_RQZI01000007.1"/>
</dbReference>
<dbReference type="Proteomes" id="UP000277597">
    <property type="component" value="Unassembled WGS sequence"/>
</dbReference>
<reference evidence="1 2" key="1">
    <citation type="submission" date="2018-11" db="EMBL/GenBank/DDBJ databases">
        <title>Genomes From Bacteria Associated with the Canine Oral Cavity: a Test Case for Automated Genome-Based Taxonomic Assignment.</title>
        <authorList>
            <person name="Coil D.A."/>
            <person name="Jospin G."/>
            <person name="Darling A.E."/>
            <person name="Wallis C."/>
            <person name="Davis I.J."/>
            <person name="Harris S."/>
            <person name="Eisen J.A."/>
            <person name="Holcombe L.J."/>
            <person name="O'Flynn C."/>
        </authorList>
    </citation>
    <scope>NUCLEOTIDE SEQUENCE [LARGE SCALE GENOMIC DNA]</scope>
    <source>
        <strain evidence="1 2">OH953</strain>
    </source>
</reference>
<protein>
    <submittedName>
        <fullName evidence="1">Uncharacterized protein</fullName>
    </submittedName>
</protein>
<evidence type="ECO:0000313" key="2">
    <source>
        <dbReference type="Proteomes" id="UP000277597"/>
    </source>
</evidence>
<accession>A0A3P1S3C6</accession>
<sequence>MEYKIIRGYYLTGVGQEPHAYYFKIAEEHSDYDSIAAGDVCLTFYQSQEAISSIPAIIRIDAVLDNSRVVTEYLRNEQKEYWPMLPIVKIFDGFDPDSQVEIQAEFLQLRDQVKELSKKKSLITRQLSLFDTSEEDNYESI</sequence>